<comment type="caution">
    <text evidence="2">The sequence shown here is derived from an EMBL/GenBank/DDBJ whole genome shotgun (WGS) entry which is preliminary data.</text>
</comment>
<gene>
    <name evidence="2" type="ORF">Talka_02338</name>
</gene>
<proteinExistence type="predicted"/>
<sequence>MSTPAQVVQRIVELALAHPSYGCNRLQALLLAEGRRLSAVTIQKILQDHALGSRHERWLALQQRSAQQALELSAEQIAFIERHNPCFRERHVESSRPGELLSQDTFFVGSFKSVGKVYMHSVVDTYGSYGFGLLHISKQPEAAVAVLHNDVLPFYRLARAAGGRHPDRQRPRVLRHAAPPLRAVPAAQRHRASPHPGAPATNQRVRGALAPQRAR</sequence>
<name>A0A554W3I1_9BURK</name>
<reference evidence="2 3" key="1">
    <citation type="submission" date="2019-07" db="EMBL/GenBank/DDBJ databases">
        <title>Tepidimonas alkaliphilus YIM 72238 draft genome.</title>
        <authorList>
            <person name="Da Costa M.S."/>
            <person name="Froufe H.J.C."/>
            <person name="Egas C."/>
            <person name="Albuquerque L."/>
        </authorList>
    </citation>
    <scope>NUCLEOTIDE SEQUENCE [LARGE SCALE GENOMIC DNA]</scope>
    <source>
        <strain evidence="2 3">YIM 72238</strain>
    </source>
</reference>
<keyword evidence="3" id="KW-1185">Reference proteome</keyword>
<evidence type="ECO:0008006" key="4">
    <source>
        <dbReference type="Google" id="ProtNLM"/>
    </source>
</evidence>
<feature type="region of interest" description="Disordered" evidence="1">
    <location>
        <begin position="185"/>
        <end position="215"/>
    </location>
</feature>
<evidence type="ECO:0000313" key="3">
    <source>
        <dbReference type="Proteomes" id="UP000315736"/>
    </source>
</evidence>
<dbReference type="Proteomes" id="UP000315736">
    <property type="component" value="Unassembled WGS sequence"/>
</dbReference>
<dbReference type="EMBL" id="VJNB01000033">
    <property type="protein sequence ID" value="TSE18150.1"/>
    <property type="molecule type" value="Genomic_DNA"/>
</dbReference>
<protein>
    <recommendedName>
        <fullName evidence="4">Integrase core domain protein</fullName>
    </recommendedName>
</protein>
<evidence type="ECO:0000256" key="1">
    <source>
        <dbReference type="SAM" id="MobiDB-lite"/>
    </source>
</evidence>
<dbReference type="AlphaFoldDB" id="A0A554W3I1"/>
<evidence type="ECO:0000313" key="2">
    <source>
        <dbReference type="EMBL" id="TSE18150.1"/>
    </source>
</evidence>
<organism evidence="2 3">
    <name type="scientific">Tepidimonas alkaliphilus</name>
    <dbReference type="NCBI Taxonomy" id="2588942"/>
    <lineage>
        <taxon>Bacteria</taxon>
        <taxon>Pseudomonadati</taxon>
        <taxon>Pseudomonadota</taxon>
        <taxon>Betaproteobacteria</taxon>
        <taxon>Burkholderiales</taxon>
        <taxon>Tepidimonas</taxon>
    </lineage>
</organism>
<accession>A0A554W3I1</accession>